<evidence type="ECO:0000256" key="4">
    <source>
        <dbReference type="ARBA" id="ARBA00022679"/>
    </source>
</evidence>
<evidence type="ECO:0000256" key="2">
    <source>
        <dbReference type="ARBA" id="ARBA00009995"/>
    </source>
</evidence>
<dbReference type="Gene3D" id="3.40.50.2000">
    <property type="entry name" value="Glycogen Phosphorylase B"/>
    <property type="match status" value="1"/>
</dbReference>
<keyword evidence="12" id="KW-0732">Signal</keyword>
<dbReference type="AlphaFoldDB" id="A0A8B8GPJ6"/>
<evidence type="ECO:0000256" key="10">
    <source>
        <dbReference type="ARBA" id="ARBA00046288"/>
    </source>
</evidence>
<keyword evidence="3 11" id="KW-0328">Glycosyltransferase</keyword>
<evidence type="ECO:0000256" key="11">
    <source>
        <dbReference type="RuleBase" id="RU003718"/>
    </source>
</evidence>
<proteinExistence type="inferred from homology"/>
<feature type="signal peptide" evidence="12">
    <location>
        <begin position="1"/>
        <end position="22"/>
    </location>
</feature>
<evidence type="ECO:0000256" key="3">
    <source>
        <dbReference type="ARBA" id="ARBA00022676"/>
    </source>
</evidence>
<dbReference type="GO" id="GO:0015020">
    <property type="term" value="F:glucuronosyltransferase activity"/>
    <property type="evidence" value="ECO:0007669"/>
    <property type="project" value="UniProtKB-EC"/>
</dbReference>
<evidence type="ECO:0000313" key="13">
    <source>
        <dbReference type="Proteomes" id="UP000694846"/>
    </source>
</evidence>
<name>A0A8B8GPJ6_9HEMI</name>
<dbReference type="GO" id="GO:0005783">
    <property type="term" value="C:endoplasmic reticulum"/>
    <property type="evidence" value="ECO:0007669"/>
    <property type="project" value="UniProtKB-SubCell"/>
</dbReference>
<dbReference type="PROSITE" id="PS00375">
    <property type="entry name" value="UDPGT"/>
    <property type="match status" value="1"/>
</dbReference>
<accession>A0A8B8GPJ6</accession>
<dbReference type="EC" id="2.4.1.17" evidence="12"/>
<dbReference type="PANTHER" id="PTHR48043">
    <property type="entry name" value="EG:EG0003.4 PROTEIN-RELATED"/>
    <property type="match status" value="1"/>
</dbReference>
<comment type="catalytic activity">
    <reaction evidence="12">
        <text>glucuronate acceptor + UDP-alpha-D-glucuronate = acceptor beta-D-glucuronoside + UDP + H(+)</text>
        <dbReference type="Rhea" id="RHEA:21032"/>
        <dbReference type="ChEBI" id="CHEBI:15378"/>
        <dbReference type="ChEBI" id="CHEBI:58052"/>
        <dbReference type="ChEBI" id="CHEBI:58223"/>
        <dbReference type="ChEBI" id="CHEBI:132367"/>
        <dbReference type="ChEBI" id="CHEBI:132368"/>
        <dbReference type="EC" id="2.4.1.17"/>
    </reaction>
</comment>
<evidence type="ECO:0000256" key="9">
    <source>
        <dbReference type="ARBA" id="ARBA00023180"/>
    </source>
</evidence>
<dbReference type="FunFam" id="3.40.50.2000:FF:000050">
    <property type="entry name" value="UDP-glucuronosyltransferase"/>
    <property type="match status" value="1"/>
</dbReference>
<dbReference type="RefSeq" id="XP_025425184.1">
    <property type="nucleotide sequence ID" value="XM_025569399.1"/>
</dbReference>
<dbReference type="SUPFAM" id="SSF53756">
    <property type="entry name" value="UDP-Glycosyltransferase/glycogen phosphorylase"/>
    <property type="match status" value="1"/>
</dbReference>
<evidence type="ECO:0000313" key="14">
    <source>
        <dbReference type="RefSeq" id="XP_025425184.1"/>
    </source>
</evidence>
<evidence type="ECO:0000256" key="12">
    <source>
        <dbReference type="RuleBase" id="RU362059"/>
    </source>
</evidence>
<feature type="transmembrane region" description="Helical" evidence="12">
    <location>
        <begin position="466"/>
        <end position="490"/>
    </location>
</feature>
<dbReference type="GeneID" id="112694057"/>
<evidence type="ECO:0000256" key="1">
    <source>
        <dbReference type="ARBA" id="ARBA00004240"/>
    </source>
</evidence>
<dbReference type="PANTHER" id="PTHR48043:SF145">
    <property type="entry name" value="FI06409P-RELATED"/>
    <property type="match status" value="1"/>
</dbReference>
<comment type="similarity">
    <text evidence="2 11">Belongs to the UDP-glycosyltransferase family.</text>
</comment>
<evidence type="ECO:0000256" key="5">
    <source>
        <dbReference type="ARBA" id="ARBA00022692"/>
    </source>
</evidence>
<dbReference type="InterPro" id="IPR050271">
    <property type="entry name" value="UDP-glycosyltransferase"/>
</dbReference>
<keyword evidence="13" id="KW-1185">Reference proteome</keyword>
<keyword evidence="6" id="KW-0256">Endoplasmic reticulum</keyword>
<dbReference type="GO" id="GO:0016020">
    <property type="term" value="C:membrane"/>
    <property type="evidence" value="ECO:0007669"/>
    <property type="project" value="UniProtKB-SubCell"/>
</dbReference>
<dbReference type="Pfam" id="PF00201">
    <property type="entry name" value="UDPGT"/>
    <property type="match status" value="1"/>
</dbReference>
<dbReference type="InterPro" id="IPR035595">
    <property type="entry name" value="UDP_glycos_trans_CS"/>
</dbReference>
<feature type="chain" id="PRO_5034743066" description="UDP-glucuronosyltransferase" evidence="12">
    <location>
        <begin position="23"/>
        <end position="508"/>
    </location>
</feature>
<sequence length="508" mass="57330">MWFRVTIMLLTYANLATLPANGARILAVETMSGKSHWNFMSGVLRPLVDSGHTVTAFTPFPDGDRENYTEVDISGDMSRFQDKDLKGVIVNWSDPIRTIDFIASLSKKKCDIMYANNRMIEVMRQNGNSHFDLVIIEPIMSECVSYLATLLDVPMIYAIPLSITSLMERYNTGHFPNPVIDSHVMSAYGMPTTFVQRLANAALIVYGLVSTEFTASRVKCTNPRPYDLVPLYKPSLVFVNGHPVMTAPSPGVASVVNVGGIHLTVAKSLPKDILEFIEQSPIGVIYFSFGSTVKTSSLPEHIKKAFFEALAELPQRILMKYEEELQDKPKNIMTKKWLPQRDILLHPNVKLFISHGGISGLYETIDAGVPILGFPLFGDQPRNIDTLVNNGMAISMDLFSVTKESFLKNVLDLLNNEKYTKNAKSSSEIFKDRSMSPEQSVVYWTEYVIRHKGAPHLKSNAYALTWYQYYLVDVISSILIFVFIVFFVIYKVLKLGYYIFINFKQIKT</sequence>
<keyword evidence="9" id="KW-0325">Glycoprotein</keyword>
<evidence type="ECO:0000256" key="7">
    <source>
        <dbReference type="ARBA" id="ARBA00022989"/>
    </source>
</evidence>
<dbReference type="OrthoDB" id="5835829at2759"/>
<keyword evidence="5 12" id="KW-0812">Transmembrane</keyword>
<protein>
    <recommendedName>
        <fullName evidence="12">UDP-glucuronosyltransferase</fullName>
        <ecNumber evidence="12">2.4.1.17</ecNumber>
    </recommendedName>
</protein>
<keyword evidence="4 11" id="KW-0808">Transferase</keyword>
<keyword evidence="8 12" id="KW-0472">Membrane</keyword>
<evidence type="ECO:0000256" key="8">
    <source>
        <dbReference type="ARBA" id="ARBA00023136"/>
    </source>
</evidence>
<dbReference type="InterPro" id="IPR002213">
    <property type="entry name" value="UDP_glucos_trans"/>
</dbReference>
<dbReference type="Proteomes" id="UP000694846">
    <property type="component" value="Unplaced"/>
</dbReference>
<evidence type="ECO:0000256" key="6">
    <source>
        <dbReference type="ARBA" id="ARBA00022824"/>
    </source>
</evidence>
<keyword evidence="7 12" id="KW-1133">Transmembrane helix</keyword>
<comment type="subcellular location">
    <subcellularLocation>
        <location evidence="10">Endomembrane system</location>
        <topology evidence="10">Single-pass type I membrane protein</topology>
    </subcellularLocation>
    <subcellularLocation>
        <location evidence="1">Endoplasmic reticulum</location>
    </subcellularLocation>
    <subcellularLocation>
        <location evidence="12">Membrane</location>
        <topology evidence="12">Single-pass membrane protein</topology>
    </subcellularLocation>
</comment>
<reference evidence="14" key="1">
    <citation type="submission" date="2025-08" db="UniProtKB">
        <authorList>
            <consortium name="RefSeq"/>
        </authorList>
    </citation>
    <scope>IDENTIFICATION</scope>
    <source>
        <tissue evidence="14">Whole body</tissue>
    </source>
</reference>
<gene>
    <name evidence="14" type="primary">LOC112694057</name>
</gene>
<organism evidence="13 14">
    <name type="scientific">Sipha flava</name>
    <name type="common">yellow sugarcane aphid</name>
    <dbReference type="NCBI Taxonomy" id="143950"/>
    <lineage>
        <taxon>Eukaryota</taxon>
        <taxon>Metazoa</taxon>
        <taxon>Ecdysozoa</taxon>
        <taxon>Arthropoda</taxon>
        <taxon>Hexapoda</taxon>
        <taxon>Insecta</taxon>
        <taxon>Pterygota</taxon>
        <taxon>Neoptera</taxon>
        <taxon>Paraneoptera</taxon>
        <taxon>Hemiptera</taxon>
        <taxon>Sternorrhyncha</taxon>
        <taxon>Aphidomorpha</taxon>
        <taxon>Aphidoidea</taxon>
        <taxon>Aphididae</taxon>
        <taxon>Sipha</taxon>
    </lineage>
</organism>
<dbReference type="CDD" id="cd03784">
    <property type="entry name" value="GT1_Gtf-like"/>
    <property type="match status" value="1"/>
</dbReference>